<evidence type="ECO:0000256" key="4">
    <source>
        <dbReference type="ARBA" id="ARBA00022448"/>
    </source>
</evidence>
<evidence type="ECO:0000256" key="2">
    <source>
        <dbReference type="ARBA" id="ARBA00004173"/>
    </source>
</evidence>
<comment type="similarity">
    <text evidence="3">Belongs to the complex I NDUFA8 subunit family.</text>
</comment>
<dbReference type="PROSITE" id="PS51808">
    <property type="entry name" value="CHCH"/>
    <property type="match status" value="1"/>
</dbReference>
<keyword evidence="5" id="KW-0679">Respiratory chain</keyword>
<dbReference type="PANTHER" id="PTHR13344:SF0">
    <property type="entry name" value="NADH DEHYDROGENASE [UBIQUINONE] 1 ALPHA SUBCOMPLEX SUBUNIT 8"/>
    <property type="match status" value="1"/>
</dbReference>
<evidence type="ECO:0000256" key="9">
    <source>
        <dbReference type="ARBA" id="ARBA00023157"/>
    </source>
</evidence>
<organism evidence="10">
    <name type="scientific">Mantoniella antarctica</name>
    <dbReference type="NCBI Taxonomy" id="81844"/>
    <lineage>
        <taxon>Eukaryota</taxon>
        <taxon>Viridiplantae</taxon>
        <taxon>Chlorophyta</taxon>
        <taxon>Mamiellophyceae</taxon>
        <taxon>Mamiellales</taxon>
        <taxon>Mamiellaceae</taxon>
        <taxon>Mantoniella</taxon>
    </lineage>
</organism>
<name>A0A7S0X4M3_9CHLO</name>
<keyword evidence="7" id="KW-0249">Electron transport</keyword>
<reference evidence="10" key="1">
    <citation type="submission" date="2021-01" db="EMBL/GenBank/DDBJ databases">
        <authorList>
            <person name="Corre E."/>
            <person name="Pelletier E."/>
            <person name="Niang G."/>
            <person name="Scheremetjew M."/>
            <person name="Finn R."/>
            <person name="Kale V."/>
            <person name="Holt S."/>
            <person name="Cochrane G."/>
            <person name="Meng A."/>
            <person name="Brown T."/>
            <person name="Cohen L."/>
        </authorList>
    </citation>
    <scope>NUCLEOTIDE SEQUENCE</scope>
    <source>
        <strain evidence="10">SL-175</strain>
    </source>
</reference>
<proteinExistence type="inferred from homology"/>
<evidence type="ECO:0000256" key="1">
    <source>
        <dbReference type="ARBA" id="ARBA00003195"/>
    </source>
</evidence>
<dbReference type="GO" id="GO:0005739">
    <property type="term" value="C:mitochondrion"/>
    <property type="evidence" value="ECO:0007669"/>
    <property type="project" value="UniProtKB-SubCell"/>
</dbReference>
<evidence type="ECO:0000313" key="10">
    <source>
        <dbReference type="EMBL" id="CAD8702082.1"/>
    </source>
</evidence>
<comment type="subcellular location">
    <subcellularLocation>
        <location evidence="2">Mitochondrion</location>
    </subcellularLocation>
</comment>
<keyword evidence="9" id="KW-1015">Disulfide bond</keyword>
<keyword evidence="4" id="KW-0813">Transport</keyword>
<evidence type="ECO:0000256" key="7">
    <source>
        <dbReference type="ARBA" id="ARBA00022982"/>
    </source>
</evidence>
<evidence type="ECO:0008006" key="11">
    <source>
        <dbReference type="Google" id="ProtNLM"/>
    </source>
</evidence>
<dbReference type="GO" id="GO:0006120">
    <property type="term" value="P:mitochondrial electron transport, NADH to ubiquinone"/>
    <property type="evidence" value="ECO:0007669"/>
    <property type="project" value="InterPro"/>
</dbReference>
<dbReference type="EMBL" id="HBFC01008319">
    <property type="protein sequence ID" value="CAD8702082.1"/>
    <property type="molecule type" value="Transcribed_RNA"/>
</dbReference>
<gene>
    <name evidence="10" type="ORF">MANT1106_LOCUS4764</name>
</gene>
<sequence length="126" mass="13438">MGIAVASTIAPRSASAGGLADALDNPAGHTGGAATSAVLFAIHKHLQAKCVKPNEAFMACKKKDQDPAACLELGAKCTGCMIDVMKELSEKCPTSLNKYAECLDYRTNKFIKCREEQAEFEKQCPL</sequence>
<comment type="function">
    <text evidence="1">Accessory subunit of the mitochondrial membrane respiratory chain NADH dehydrogenase (Complex I), that is believed not to be involved in catalysis. Complex I functions in the transfer of electrons from NADH to the respiratory chain. The immediate electron acceptor for the enzyme is believed to be ubiquinone.</text>
</comment>
<evidence type="ECO:0000256" key="6">
    <source>
        <dbReference type="ARBA" id="ARBA00022737"/>
    </source>
</evidence>
<dbReference type="PANTHER" id="PTHR13344">
    <property type="entry name" value="NADH-UBIQUINONE OXIDOREDUCTASE"/>
    <property type="match status" value="1"/>
</dbReference>
<keyword evidence="8" id="KW-0496">Mitochondrion</keyword>
<accession>A0A7S0X4M3</accession>
<dbReference type="InterPro" id="IPR016680">
    <property type="entry name" value="NDUFA8"/>
</dbReference>
<keyword evidence="6" id="KW-0677">Repeat</keyword>
<evidence type="ECO:0000256" key="8">
    <source>
        <dbReference type="ARBA" id="ARBA00023128"/>
    </source>
</evidence>
<dbReference type="AlphaFoldDB" id="A0A7S0X4M3"/>
<protein>
    <recommendedName>
        <fullName evidence="11">CHCH domain-containing protein</fullName>
    </recommendedName>
</protein>
<evidence type="ECO:0000256" key="3">
    <source>
        <dbReference type="ARBA" id="ARBA00010705"/>
    </source>
</evidence>
<evidence type="ECO:0000256" key="5">
    <source>
        <dbReference type="ARBA" id="ARBA00022660"/>
    </source>
</evidence>